<reference evidence="1 2" key="1">
    <citation type="journal article" date="2009" name="PLoS ONE">
        <title>The complete genome of Teredinibacter turnerae T7901: an intracellular endosymbiont of marine wood-boring bivalves (shipworms).</title>
        <authorList>
            <person name="Yang J.C."/>
            <person name="Madupu R."/>
            <person name="Durkin A.S."/>
            <person name="Ekborg N.A."/>
            <person name="Pedamallu C.S."/>
            <person name="Hostetler J.B."/>
            <person name="Radune D."/>
            <person name="Toms B.S."/>
            <person name="Henrissat B."/>
            <person name="Coutinho P.M."/>
            <person name="Schwarz S."/>
            <person name="Field L."/>
            <person name="Trindade-Silva A.E."/>
            <person name="Soares C.A.G."/>
            <person name="Elshahawi S."/>
            <person name="Hanora A."/>
            <person name="Schmidt E.W."/>
            <person name="Haygood M.G."/>
            <person name="Posfai J."/>
            <person name="Benner J."/>
            <person name="Madinger C."/>
            <person name="Nove J."/>
            <person name="Anton B."/>
            <person name="Chaudhary K."/>
            <person name="Foster J."/>
            <person name="Holman A."/>
            <person name="Kumar S."/>
            <person name="Lessard P.A."/>
            <person name="Luyten Y.A."/>
            <person name="Slatko B."/>
            <person name="Wood N."/>
            <person name="Wu B."/>
            <person name="Teplitski M."/>
            <person name="Mougous J.D."/>
            <person name="Ward N."/>
            <person name="Eisen J.A."/>
            <person name="Badger J.H."/>
            <person name="Distel D.L."/>
        </authorList>
    </citation>
    <scope>NUCLEOTIDE SEQUENCE [LARGE SCALE GENOMIC DNA]</scope>
    <source>
        <strain evidence="2">ATCC 39867 / T7901</strain>
    </source>
</reference>
<sequence length="203" mass="23438">MVDGLDRQDHFFLNEEDVCYYYGEYTARKGFGYSETNQTISNLKKSVAKKSEYEYKYKEQAIIKIAKLLASSIKNGNEFTFVPVPPSKARDHDLYDDRLCQILKHYDYLTGSIDWREIVCQQTSLVASHERQDRPTPEQLANNYVVDQEKLAGVKNNILIFDDMLTTGSHYKAMQSTLSKFAPHTKIMGLFIARRVPNADDLF</sequence>
<evidence type="ECO:0000313" key="2">
    <source>
        <dbReference type="Proteomes" id="UP000009080"/>
    </source>
</evidence>
<evidence type="ECO:0008006" key="3">
    <source>
        <dbReference type="Google" id="ProtNLM"/>
    </source>
</evidence>
<dbReference type="eggNOG" id="COG1040">
    <property type="taxonomic scope" value="Bacteria"/>
</dbReference>
<dbReference type="HOGENOM" id="CLU_1298490_0_0_6"/>
<name>C5BUI9_TERTT</name>
<gene>
    <name evidence="1" type="ordered locus">TERTU_4143</name>
</gene>
<protein>
    <recommendedName>
        <fullName evidence="3">ComF family protein</fullName>
    </recommendedName>
</protein>
<proteinExistence type="predicted"/>
<dbReference type="Proteomes" id="UP000009080">
    <property type="component" value="Chromosome"/>
</dbReference>
<keyword evidence="2" id="KW-1185">Reference proteome</keyword>
<dbReference type="EMBL" id="CP001614">
    <property type="protein sequence ID" value="ACR11236.1"/>
    <property type="molecule type" value="Genomic_DNA"/>
</dbReference>
<organism evidence="1 2">
    <name type="scientific">Teredinibacter turnerae (strain ATCC 39867 / T7901)</name>
    <dbReference type="NCBI Taxonomy" id="377629"/>
    <lineage>
        <taxon>Bacteria</taxon>
        <taxon>Pseudomonadati</taxon>
        <taxon>Pseudomonadota</taxon>
        <taxon>Gammaproteobacteria</taxon>
        <taxon>Cellvibrionales</taxon>
        <taxon>Cellvibrionaceae</taxon>
        <taxon>Teredinibacter</taxon>
    </lineage>
</organism>
<dbReference type="AlphaFoldDB" id="C5BUI9"/>
<accession>C5BUI9</accession>
<dbReference type="STRING" id="377629.TERTU_4143"/>
<dbReference type="KEGG" id="ttu:TERTU_4143"/>
<evidence type="ECO:0000313" key="1">
    <source>
        <dbReference type="EMBL" id="ACR11236.1"/>
    </source>
</evidence>